<keyword evidence="3" id="KW-1185">Reference proteome</keyword>
<evidence type="ECO:0008006" key="4">
    <source>
        <dbReference type="Google" id="ProtNLM"/>
    </source>
</evidence>
<organism evidence="2 3">
    <name type="scientific">Flagellimonas pacifica</name>
    <dbReference type="NCBI Taxonomy" id="1247520"/>
    <lineage>
        <taxon>Bacteria</taxon>
        <taxon>Pseudomonadati</taxon>
        <taxon>Bacteroidota</taxon>
        <taxon>Flavobacteriia</taxon>
        <taxon>Flavobacteriales</taxon>
        <taxon>Flavobacteriaceae</taxon>
        <taxon>Flagellimonas</taxon>
    </lineage>
</organism>
<dbReference type="EMBL" id="OBEH01000006">
    <property type="protein sequence ID" value="SNZ01632.1"/>
    <property type="molecule type" value="Genomic_DNA"/>
</dbReference>
<dbReference type="RefSeq" id="WP_165769987.1">
    <property type="nucleotide sequence ID" value="NZ_OBEH01000006.1"/>
</dbReference>
<keyword evidence="1" id="KW-0732">Signal</keyword>
<evidence type="ECO:0000313" key="3">
    <source>
        <dbReference type="Proteomes" id="UP000219048"/>
    </source>
</evidence>
<feature type="chain" id="PRO_5012244806" description="Secreted protein" evidence="1">
    <location>
        <begin position="19"/>
        <end position="50"/>
    </location>
</feature>
<dbReference type="Proteomes" id="UP000219048">
    <property type="component" value="Unassembled WGS sequence"/>
</dbReference>
<name>A0A285MWR8_9FLAO</name>
<gene>
    <name evidence="2" type="ORF">SAMN06265377_3474</name>
</gene>
<dbReference type="AlphaFoldDB" id="A0A285MWR8"/>
<protein>
    <recommendedName>
        <fullName evidence="4">Secreted protein</fullName>
    </recommendedName>
</protein>
<accession>A0A285MWR8</accession>
<reference evidence="3" key="1">
    <citation type="submission" date="2017-09" db="EMBL/GenBank/DDBJ databases">
        <authorList>
            <person name="Varghese N."/>
            <person name="Submissions S."/>
        </authorList>
    </citation>
    <scope>NUCLEOTIDE SEQUENCE [LARGE SCALE GENOMIC DNA]</scope>
    <source>
        <strain evidence="3">DSM 25885</strain>
    </source>
</reference>
<dbReference type="PROSITE" id="PS51257">
    <property type="entry name" value="PROKAR_LIPOPROTEIN"/>
    <property type="match status" value="1"/>
</dbReference>
<feature type="signal peptide" evidence="1">
    <location>
        <begin position="1"/>
        <end position="18"/>
    </location>
</feature>
<sequence length="50" mass="5608">MKTVLLFIMICFSSLALSGCTNEEGENDLDFINPNEEEKSNLAVLNEEKN</sequence>
<evidence type="ECO:0000313" key="2">
    <source>
        <dbReference type="EMBL" id="SNZ01632.1"/>
    </source>
</evidence>
<proteinExistence type="predicted"/>
<evidence type="ECO:0000256" key="1">
    <source>
        <dbReference type="SAM" id="SignalP"/>
    </source>
</evidence>